<feature type="domain" description="Glycosyl hydrolase family 31 C-terminal" evidence="7">
    <location>
        <begin position="844"/>
        <end position="926"/>
    </location>
</feature>
<evidence type="ECO:0000256" key="5">
    <source>
        <dbReference type="SAM" id="MobiDB-lite"/>
    </source>
</evidence>
<dbReference type="InterPro" id="IPR017853">
    <property type="entry name" value="GH"/>
</dbReference>
<dbReference type="SUPFAM" id="SSF51011">
    <property type="entry name" value="Glycosyl hydrolase domain"/>
    <property type="match status" value="1"/>
</dbReference>
<dbReference type="OrthoDB" id="10070917at2759"/>
<organism evidence="8 9">
    <name type="scientific">Chara braunii</name>
    <name type="common">Braun's stonewort</name>
    <dbReference type="NCBI Taxonomy" id="69332"/>
    <lineage>
        <taxon>Eukaryota</taxon>
        <taxon>Viridiplantae</taxon>
        <taxon>Streptophyta</taxon>
        <taxon>Charophyceae</taxon>
        <taxon>Charales</taxon>
        <taxon>Characeae</taxon>
        <taxon>Chara</taxon>
    </lineage>
</organism>
<name>A0A388JZG9_CHABU</name>
<gene>
    <name evidence="8" type="ORF">CBR_g36951</name>
</gene>
<feature type="compositionally biased region" description="Basic and acidic residues" evidence="5">
    <location>
        <begin position="167"/>
        <end position="177"/>
    </location>
</feature>
<proteinExistence type="inferred from homology"/>
<accession>A0A388JZG9</accession>
<dbReference type="GO" id="GO:0005975">
    <property type="term" value="P:carbohydrate metabolic process"/>
    <property type="evidence" value="ECO:0007669"/>
    <property type="project" value="InterPro"/>
</dbReference>
<dbReference type="CDD" id="cd06592">
    <property type="entry name" value="GH31_NET37"/>
    <property type="match status" value="1"/>
</dbReference>
<feature type="compositionally biased region" description="Low complexity" evidence="5">
    <location>
        <begin position="178"/>
        <end position="198"/>
    </location>
</feature>
<evidence type="ECO:0000313" key="8">
    <source>
        <dbReference type="EMBL" id="GBG63182.1"/>
    </source>
</evidence>
<dbReference type="AlphaFoldDB" id="A0A388JZG9"/>
<sequence>MAAAAASAQSWTSTAATCRAHVYGRECSGGVFFNKTKLGTICVKPSSSSSSSSFQVISESRARSLELGGGGRKGGGGAGRGHRRASSAVSTTTTASASSTADGRRTKSAAAEVDLEGPPDRPWIRHVDHHHHPVDDSQSSSPLAMESPPVSAVVADLLLSATAAERVRADSQSEARDSSSSSSSISSSSLPSSSSSSSGTVGTPTMDTKPSILKAVLYGDFLEVQHGSATLRVDKRGRLELRQFRRKTGKEELVVHGQLKLPPHSSSSPEFCKMVVPEDEGGIVVVKWSEDAVLRVVPAGSRKMAKVAQSENGSRAWTENLEEGFVLDFTVRRCKGVLEMAEVTLDIRSAGHWFGGGHFMKQHWPLNRGAFEVGPFFPFDNGPNGLNTLATPQWVTSKGLLVLADADIPFLHVGMNAPRPGPYDGWIQRSWGVGVQNLSKEYLPLTCRGNGDGMLRLQARHSYKCHRMNHPLHDWIPNLSEFHESSDGTRKLTVRFALCAHQNVRDATMAALGTLKKPPNPPPKELVTKPIWTTWARYHAKVTQAKVEQFANEIASRQLQRSVMEIDDKWQTKYGDFVFDPVKFPNPKAMVELLHALGFKVTLWIMPFAEESSLAYKEGGPKGYFISSDAPPTRGLKPGFFRWWQPTPAVALDVTNPDAVKWFVTRLKKLQEENLIDGFKFDAGEPCFLPRRFRTHTPIISPIEYTRLWVQEVASNFEVGEVRTGHRTTSVPLLTRMGDRFSHWGSGNGLRSVIPTLLTSGLLGYPFCLPDMIGGNAYFGSKPDMELLVRWAQANALMPAMQFSIPPWDFSAEAEKLCHSALQVRRLIQNHLLMLADDACRALAPICRPMWWLDPEDDETFPIGDQFAIGDDVIVAPVVVKGQKRRDVYLTRGFWCDLVNPQEVYEGPRWLRNLEAPLNKLPVFKRVDPSAVASHIASQLIQSGHIASTVASQLVAKLIQGADPVSL</sequence>
<reference evidence="8 9" key="1">
    <citation type="journal article" date="2018" name="Cell">
        <title>The Chara Genome: Secondary Complexity and Implications for Plant Terrestrialization.</title>
        <authorList>
            <person name="Nishiyama T."/>
            <person name="Sakayama H."/>
            <person name="Vries J.D."/>
            <person name="Buschmann H."/>
            <person name="Saint-Marcoux D."/>
            <person name="Ullrich K.K."/>
            <person name="Haas F.B."/>
            <person name="Vanderstraeten L."/>
            <person name="Becker D."/>
            <person name="Lang D."/>
            <person name="Vosolsobe S."/>
            <person name="Rombauts S."/>
            <person name="Wilhelmsson P.K.I."/>
            <person name="Janitza P."/>
            <person name="Kern R."/>
            <person name="Heyl A."/>
            <person name="Rumpler F."/>
            <person name="Villalobos L.I.A.C."/>
            <person name="Clay J.M."/>
            <person name="Skokan R."/>
            <person name="Toyoda A."/>
            <person name="Suzuki Y."/>
            <person name="Kagoshima H."/>
            <person name="Schijlen E."/>
            <person name="Tajeshwar N."/>
            <person name="Catarino B."/>
            <person name="Hetherington A.J."/>
            <person name="Saltykova A."/>
            <person name="Bonnot C."/>
            <person name="Breuninger H."/>
            <person name="Symeonidi A."/>
            <person name="Radhakrishnan G.V."/>
            <person name="Van Nieuwerburgh F."/>
            <person name="Deforce D."/>
            <person name="Chang C."/>
            <person name="Karol K.G."/>
            <person name="Hedrich R."/>
            <person name="Ulvskov P."/>
            <person name="Glockner G."/>
            <person name="Delwiche C.F."/>
            <person name="Petrasek J."/>
            <person name="Van de Peer Y."/>
            <person name="Friml J."/>
            <person name="Beilby M."/>
            <person name="Dolan L."/>
            <person name="Kohara Y."/>
            <person name="Sugano S."/>
            <person name="Fujiyama A."/>
            <person name="Delaux P.-M."/>
            <person name="Quint M."/>
            <person name="TheiBen G."/>
            <person name="Hagemann M."/>
            <person name="Harholt J."/>
            <person name="Dunand C."/>
            <person name="Zachgo S."/>
            <person name="Langdale J."/>
            <person name="Maumus F."/>
            <person name="Straeten D.V.D."/>
            <person name="Gould S.B."/>
            <person name="Rensing S.A."/>
        </authorList>
    </citation>
    <scope>NUCLEOTIDE SEQUENCE [LARGE SCALE GENOMIC DNA]</scope>
    <source>
        <strain evidence="8 9">S276</strain>
    </source>
</reference>
<keyword evidence="9" id="KW-1185">Reference proteome</keyword>
<dbReference type="GO" id="GO:0004553">
    <property type="term" value="F:hydrolase activity, hydrolyzing O-glycosyl compounds"/>
    <property type="evidence" value="ECO:0007669"/>
    <property type="project" value="InterPro"/>
</dbReference>
<dbReference type="InterPro" id="IPR013780">
    <property type="entry name" value="Glyco_hydro_b"/>
</dbReference>
<evidence type="ECO:0000259" key="7">
    <source>
        <dbReference type="Pfam" id="PF21365"/>
    </source>
</evidence>
<dbReference type="InterPro" id="IPR050985">
    <property type="entry name" value="Alpha-glycosidase_related"/>
</dbReference>
<feature type="region of interest" description="Disordered" evidence="5">
    <location>
        <begin position="167"/>
        <end position="207"/>
    </location>
</feature>
<evidence type="ECO:0000313" key="9">
    <source>
        <dbReference type="Proteomes" id="UP000265515"/>
    </source>
</evidence>
<evidence type="ECO:0008006" key="10">
    <source>
        <dbReference type="Google" id="ProtNLM"/>
    </source>
</evidence>
<evidence type="ECO:0000256" key="4">
    <source>
        <dbReference type="RuleBase" id="RU361185"/>
    </source>
</evidence>
<keyword evidence="2 4" id="KW-0378">Hydrolase</keyword>
<dbReference type="Gramene" id="GBG63182">
    <property type="protein sequence ID" value="GBG63182"/>
    <property type="gene ID" value="CBR_g36951"/>
</dbReference>
<feature type="compositionally biased region" description="Low complexity" evidence="5">
    <location>
        <begin position="86"/>
        <end position="101"/>
    </location>
</feature>
<evidence type="ECO:0000256" key="2">
    <source>
        <dbReference type="ARBA" id="ARBA00022801"/>
    </source>
</evidence>
<dbReference type="InterPro" id="IPR000322">
    <property type="entry name" value="Glyco_hydro_31_TIM"/>
</dbReference>
<evidence type="ECO:0000256" key="3">
    <source>
        <dbReference type="ARBA" id="ARBA00023295"/>
    </source>
</evidence>
<keyword evidence="3 4" id="KW-0326">Glycosidase</keyword>
<protein>
    <recommendedName>
        <fullName evidence="10">Glycoside hydrolase family 31 N-terminal domain-containing protein</fullName>
    </recommendedName>
</protein>
<dbReference type="PANTHER" id="PTHR43053">
    <property type="entry name" value="GLYCOSIDASE FAMILY 31"/>
    <property type="match status" value="1"/>
</dbReference>
<feature type="region of interest" description="Disordered" evidence="5">
    <location>
        <begin position="65"/>
        <end position="148"/>
    </location>
</feature>
<dbReference type="OMA" id="QWQDSQN"/>
<dbReference type="Gene3D" id="3.20.20.80">
    <property type="entry name" value="Glycosidases"/>
    <property type="match status" value="1"/>
</dbReference>
<dbReference type="STRING" id="69332.A0A388JZG9"/>
<evidence type="ECO:0000259" key="6">
    <source>
        <dbReference type="Pfam" id="PF01055"/>
    </source>
</evidence>
<dbReference type="Proteomes" id="UP000265515">
    <property type="component" value="Unassembled WGS sequence"/>
</dbReference>
<comment type="similarity">
    <text evidence="1 4">Belongs to the glycosyl hydrolase 31 family.</text>
</comment>
<dbReference type="Gene3D" id="2.60.40.1180">
    <property type="entry name" value="Golgi alpha-mannosidase II"/>
    <property type="match status" value="1"/>
</dbReference>
<dbReference type="Pfam" id="PF21365">
    <property type="entry name" value="Glyco_hydro_31_3rd"/>
    <property type="match status" value="1"/>
</dbReference>
<evidence type="ECO:0000256" key="1">
    <source>
        <dbReference type="ARBA" id="ARBA00007806"/>
    </source>
</evidence>
<dbReference type="Pfam" id="PF01055">
    <property type="entry name" value="Glyco_hydro_31_2nd"/>
    <property type="match status" value="1"/>
</dbReference>
<dbReference type="InterPro" id="IPR048395">
    <property type="entry name" value="Glyco_hydro_31_C"/>
</dbReference>
<dbReference type="SUPFAM" id="SSF51445">
    <property type="entry name" value="(Trans)glycosidases"/>
    <property type="match status" value="1"/>
</dbReference>
<feature type="domain" description="Glycoside hydrolase family 31 TIM barrel" evidence="6">
    <location>
        <begin position="538"/>
        <end position="825"/>
    </location>
</feature>
<feature type="compositionally biased region" description="Gly residues" evidence="5">
    <location>
        <begin position="67"/>
        <end position="79"/>
    </location>
</feature>
<dbReference type="PANTHER" id="PTHR43053:SF4">
    <property type="entry name" value="MYOGENESIS-REGULATING GLYCOSIDASE"/>
    <property type="match status" value="1"/>
</dbReference>
<comment type="caution">
    <text evidence="8">The sequence shown here is derived from an EMBL/GenBank/DDBJ whole genome shotgun (WGS) entry which is preliminary data.</text>
</comment>
<dbReference type="EMBL" id="BFEA01000036">
    <property type="protein sequence ID" value="GBG63182.1"/>
    <property type="molecule type" value="Genomic_DNA"/>
</dbReference>